<name>A0A916E2X9_9GLOM</name>
<dbReference type="Proteomes" id="UP000684084">
    <property type="component" value="Unassembled WGS sequence"/>
</dbReference>
<evidence type="ECO:0000256" key="1">
    <source>
        <dbReference type="SAM" id="Coils"/>
    </source>
</evidence>
<organism evidence="3 4">
    <name type="scientific">Rhizophagus irregularis</name>
    <dbReference type="NCBI Taxonomy" id="588596"/>
    <lineage>
        <taxon>Eukaryota</taxon>
        <taxon>Fungi</taxon>
        <taxon>Fungi incertae sedis</taxon>
        <taxon>Mucoromycota</taxon>
        <taxon>Glomeromycotina</taxon>
        <taxon>Glomeromycetes</taxon>
        <taxon>Glomerales</taxon>
        <taxon>Glomeraceae</taxon>
        <taxon>Rhizophagus</taxon>
    </lineage>
</organism>
<evidence type="ECO:0000313" key="3">
    <source>
        <dbReference type="EMBL" id="CAB5345950.1"/>
    </source>
</evidence>
<keyword evidence="1" id="KW-0175">Coiled coil</keyword>
<dbReference type="AlphaFoldDB" id="A0A916E2X9"/>
<gene>
    <name evidence="3" type="ORF">CHRIB12_LOCUS4125</name>
</gene>
<feature type="transmembrane region" description="Helical" evidence="2">
    <location>
        <begin position="406"/>
        <end position="426"/>
    </location>
</feature>
<keyword evidence="2" id="KW-0472">Membrane</keyword>
<comment type="caution">
    <text evidence="3">The sequence shown here is derived from an EMBL/GenBank/DDBJ whole genome shotgun (WGS) entry which is preliminary data.</text>
</comment>
<evidence type="ECO:0000256" key="2">
    <source>
        <dbReference type="SAM" id="Phobius"/>
    </source>
</evidence>
<evidence type="ECO:0000313" key="4">
    <source>
        <dbReference type="Proteomes" id="UP000684084"/>
    </source>
</evidence>
<proteinExistence type="predicted"/>
<dbReference type="OrthoDB" id="2342768at2759"/>
<feature type="transmembrane region" description="Helical" evidence="2">
    <location>
        <begin position="432"/>
        <end position="449"/>
    </location>
</feature>
<keyword evidence="2" id="KW-1133">Transmembrane helix</keyword>
<sequence>MYNNFRDIETTMELKNDLEKDNLDNLATLATHLARTSGNIFQIDNDEKVSSVLKEVKKRGREKKEKLNKAISLENELLKKYVTDKEPWVSSDYERNSYCLYHNQKGTEVETLQLIVGKPFLEYIWINGIPVNQEREKTRIRIEEFKYSGKLNDFKLNDFCLKVYRYEKVSKDKSKDELDKLEIEKDDIEIIRMEKERTEKKKGSEVIIEMEKIIRQQDIFDKANAVRRVCKALEFINKRKKFLCEEMVAYINCIIWRFIKYKPDDFKLLDVQRNVMKNLVLGREIKGTIIVAYLLEYYSRHPTDYAGWMSTVSKTLPLLFKYNYVPLPEFTINNHASQQNKPGRGYFILNLFLTLFIPRWYSISWKEKNKLIPFARVVYYENNDDIYDNPATEAIIDFCWERARTFFFSLFLRFLLYLLFWINYFFIWIEVISYLRLIPNIAIYIYYIIKPC</sequence>
<protein>
    <submittedName>
        <fullName evidence="3">Uncharacterized protein</fullName>
    </submittedName>
</protein>
<dbReference type="VEuPathDB" id="FungiDB:RhiirFUN_021655"/>
<dbReference type="EMBL" id="CAGKOT010000006">
    <property type="protein sequence ID" value="CAB5345950.1"/>
    <property type="molecule type" value="Genomic_DNA"/>
</dbReference>
<accession>A0A916E2X9</accession>
<reference evidence="3" key="1">
    <citation type="submission" date="2020-05" db="EMBL/GenBank/DDBJ databases">
        <authorList>
            <person name="Rincon C."/>
            <person name="Sanders R I."/>
            <person name="Robbins C."/>
            <person name="Chaturvedi A."/>
        </authorList>
    </citation>
    <scope>NUCLEOTIDE SEQUENCE</scope>
    <source>
        <strain evidence="3">CHB12</strain>
    </source>
</reference>
<feature type="coiled-coil region" evidence="1">
    <location>
        <begin position="171"/>
        <end position="201"/>
    </location>
</feature>
<keyword evidence="2" id="KW-0812">Transmembrane</keyword>
<feature type="transmembrane region" description="Helical" evidence="2">
    <location>
        <begin position="343"/>
        <end position="361"/>
    </location>
</feature>